<organism evidence="1 2">
    <name type="scientific">Pontibacter silvestris</name>
    <dbReference type="NCBI Taxonomy" id="2305183"/>
    <lineage>
        <taxon>Bacteria</taxon>
        <taxon>Pseudomonadati</taxon>
        <taxon>Bacteroidota</taxon>
        <taxon>Cytophagia</taxon>
        <taxon>Cytophagales</taxon>
        <taxon>Hymenobacteraceae</taxon>
        <taxon>Pontibacter</taxon>
    </lineage>
</organism>
<evidence type="ECO:0000313" key="2">
    <source>
        <dbReference type="Proteomes" id="UP001597369"/>
    </source>
</evidence>
<reference evidence="2" key="1">
    <citation type="journal article" date="2019" name="Int. J. Syst. Evol. Microbiol.">
        <title>The Global Catalogue of Microorganisms (GCM) 10K type strain sequencing project: providing services to taxonomists for standard genome sequencing and annotation.</title>
        <authorList>
            <consortium name="The Broad Institute Genomics Platform"/>
            <consortium name="The Broad Institute Genome Sequencing Center for Infectious Disease"/>
            <person name="Wu L."/>
            <person name="Ma J."/>
        </authorList>
    </citation>
    <scope>NUCLEOTIDE SEQUENCE [LARGE SCALE GENOMIC DNA]</scope>
    <source>
        <strain evidence="2">JCM 16545</strain>
    </source>
</reference>
<dbReference type="Proteomes" id="UP001597369">
    <property type="component" value="Unassembled WGS sequence"/>
</dbReference>
<dbReference type="Pfam" id="PF01112">
    <property type="entry name" value="Asparaginase_2"/>
    <property type="match status" value="1"/>
</dbReference>
<dbReference type="EMBL" id="JBHUHV010000024">
    <property type="protein sequence ID" value="MFD2066892.1"/>
    <property type="molecule type" value="Genomic_DNA"/>
</dbReference>
<gene>
    <name evidence="1" type="ORF">ACFSKU_08345</name>
</gene>
<dbReference type="SUPFAM" id="SSF56235">
    <property type="entry name" value="N-terminal nucleophile aminohydrolases (Ntn hydrolases)"/>
    <property type="match status" value="1"/>
</dbReference>
<dbReference type="InterPro" id="IPR029055">
    <property type="entry name" value="Ntn_hydrolases_N"/>
</dbReference>
<sequence>MKDISIAVHGGAGTILPSSMTPELEEAYQFALKTAVEEGHQILHQGGSALDAVEHAVRLLEDTPLFNAGKGSVFTKDGRHEMDAAIMCGNTLKAGAVAGVRSIRNPVRLARTIMEHSDHVFISGCGAEDFARNHGLTFEPENYFFDKHRYQQWQEVRDSHVFMLDHSHDEKFGTVGAVALDQKGHVAAATSTGGMTNKRFNRIGDSPVIGAGTYANNNTCAISCTGHGEYFLRAVVAYDVSCLMEYKGYSLSQACEEVVLNKLVKFGGEGGLIGVSKTGDIALTFNSEGMYRASKKNKEQTYVGIYK</sequence>
<keyword evidence="2" id="KW-1185">Reference proteome</keyword>
<dbReference type="CDD" id="cd04701">
    <property type="entry name" value="Asparaginase_2"/>
    <property type="match status" value="1"/>
</dbReference>
<accession>A0ABW4WWB0</accession>
<dbReference type="RefSeq" id="WP_229961547.1">
    <property type="nucleotide sequence ID" value="NZ_JAJJWI010000013.1"/>
</dbReference>
<comment type="caution">
    <text evidence="1">The sequence shown here is derived from an EMBL/GenBank/DDBJ whole genome shotgun (WGS) entry which is preliminary data.</text>
</comment>
<dbReference type="PANTHER" id="PTHR10188:SF6">
    <property type="entry name" value="N(4)-(BETA-N-ACETYLGLUCOSAMINYL)-L-ASPARAGINASE"/>
    <property type="match status" value="1"/>
</dbReference>
<dbReference type="PANTHER" id="PTHR10188">
    <property type="entry name" value="L-ASPARAGINASE"/>
    <property type="match status" value="1"/>
</dbReference>
<proteinExistence type="predicted"/>
<dbReference type="Gene3D" id="3.60.20.30">
    <property type="entry name" value="(Glycosyl)asparaginase"/>
    <property type="match status" value="1"/>
</dbReference>
<evidence type="ECO:0000313" key="1">
    <source>
        <dbReference type="EMBL" id="MFD2066892.1"/>
    </source>
</evidence>
<protein>
    <submittedName>
        <fullName evidence="1">Isoaspartyl peptidase/L-asparaginase family protein</fullName>
    </submittedName>
</protein>
<dbReference type="InterPro" id="IPR000246">
    <property type="entry name" value="Peptidase_T2"/>
</dbReference>
<name>A0ABW4WWB0_9BACT</name>